<dbReference type="Pfam" id="PF16810">
    <property type="entry name" value="RXLR"/>
    <property type="match status" value="1"/>
</dbReference>
<comment type="subcellular location">
    <subcellularLocation>
        <location evidence="1 5">Secreted</location>
    </subcellularLocation>
</comment>
<dbReference type="Proteomes" id="UP000198211">
    <property type="component" value="Unassembled WGS sequence"/>
</dbReference>
<dbReference type="InterPro" id="IPR031825">
    <property type="entry name" value="RXLR"/>
</dbReference>
<comment type="caution">
    <text evidence="6">The sequence shown here is derived from an EMBL/GenBank/DDBJ whole genome shotgun (WGS) entry which is preliminary data.</text>
</comment>
<evidence type="ECO:0000256" key="2">
    <source>
        <dbReference type="ARBA" id="ARBA00010400"/>
    </source>
</evidence>
<sequence>MRLLHVLLLSTVVLLGHSNTSSAVTDVKMSGTTPFNLRGNSLLESVDRYITKRSLRQKTKAIDDDNAPNQDPYEERTIIDLETVSSTTLKVLMSTNFTQKRTFKYLDNQNITAWQAYVRLGGPDKLIRDSTREKFWKAYGNYLQAKYPDVAR</sequence>
<keyword evidence="4 5" id="KW-0732">Signal</keyword>
<keyword evidence="3 5" id="KW-0964">Secreted</keyword>
<evidence type="ECO:0000256" key="3">
    <source>
        <dbReference type="ARBA" id="ARBA00022525"/>
    </source>
</evidence>
<proteinExistence type="inferred from homology"/>
<evidence type="ECO:0000256" key="5">
    <source>
        <dbReference type="RuleBase" id="RU367124"/>
    </source>
</evidence>
<protein>
    <recommendedName>
        <fullName evidence="5">RxLR effector protein</fullName>
    </recommendedName>
</protein>
<comment type="domain">
    <text evidence="5">The RxLR-dEER motif acts to carry the protein into the host cell cytoplasm through binding to cell surface phosphatidylinositol-3-phosphate.</text>
</comment>
<keyword evidence="7" id="KW-1185">Reference proteome</keyword>
<evidence type="ECO:0000256" key="4">
    <source>
        <dbReference type="ARBA" id="ARBA00022729"/>
    </source>
</evidence>
<evidence type="ECO:0000313" key="7">
    <source>
        <dbReference type="Proteomes" id="UP000198211"/>
    </source>
</evidence>
<reference evidence="7" key="1">
    <citation type="submission" date="2017-03" db="EMBL/GenBank/DDBJ databases">
        <title>Phytopthora megakarya and P. palmivora, two closely related causual agents of cacao black pod achieved similar genome size and gene model numbers by different mechanisms.</title>
        <authorList>
            <person name="Ali S."/>
            <person name="Shao J."/>
            <person name="Larry D.J."/>
            <person name="Kronmiller B."/>
            <person name="Shen D."/>
            <person name="Strem M.D."/>
            <person name="Melnick R.L."/>
            <person name="Guiltinan M.J."/>
            <person name="Tyler B.M."/>
            <person name="Meinhardt L.W."/>
            <person name="Bailey B.A."/>
        </authorList>
    </citation>
    <scope>NUCLEOTIDE SEQUENCE [LARGE SCALE GENOMIC DNA]</scope>
    <source>
        <strain evidence="7">zdho120</strain>
    </source>
</reference>
<comment type="function">
    <text evidence="5">Effector that suppresses plant defense responses during pathogen infection.</text>
</comment>
<gene>
    <name evidence="6" type="ORF">PHMEG_00010557</name>
</gene>
<feature type="signal peptide" evidence="5">
    <location>
        <begin position="1"/>
        <end position="23"/>
    </location>
</feature>
<name>A0A225WFV5_9STRA</name>
<dbReference type="AlphaFoldDB" id="A0A225WFV5"/>
<comment type="similarity">
    <text evidence="2 5">Belongs to the RxLR effector family.</text>
</comment>
<feature type="chain" id="PRO_5044975894" description="RxLR effector protein" evidence="5">
    <location>
        <begin position="24"/>
        <end position="152"/>
    </location>
</feature>
<accession>A0A225WFV5</accession>
<organism evidence="6 7">
    <name type="scientific">Phytophthora megakarya</name>
    <dbReference type="NCBI Taxonomy" id="4795"/>
    <lineage>
        <taxon>Eukaryota</taxon>
        <taxon>Sar</taxon>
        <taxon>Stramenopiles</taxon>
        <taxon>Oomycota</taxon>
        <taxon>Peronosporomycetes</taxon>
        <taxon>Peronosporales</taxon>
        <taxon>Peronosporaceae</taxon>
        <taxon>Phytophthora</taxon>
    </lineage>
</organism>
<dbReference type="EMBL" id="NBNE01001062">
    <property type="protein sequence ID" value="OWZ15740.1"/>
    <property type="molecule type" value="Genomic_DNA"/>
</dbReference>
<evidence type="ECO:0000313" key="6">
    <source>
        <dbReference type="EMBL" id="OWZ15740.1"/>
    </source>
</evidence>
<evidence type="ECO:0000256" key="1">
    <source>
        <dbReference type="ARBA" id="ARBA00004613"/>
    </source>
</evidence>